<evidence type="ECO:0000256" key="2">
    <source>
        <dbReference type="ARBA" id="ARBA00012862"/>
    </source>
</evidence>
<reference evidence="7 8" key="1">
    <citation type="submission" date="2018-09" db="EMBL/GenBank/DDBJ databases">
        <authorList>
            <person name="Postec A."/>
        </authorList>
    </citation>
    <scope>NUCLEOTIDE SEQUENCE [LARGE SCALE GENOMIC DNA]</scope>
    <source>
        <strain evidence="7">70B-A</strain>
    </source>
</reference>
<dbReference type="UniPathway" id="UPA00916">
    <property type="reaction ID" value="UER00888"/>
</dbReference>
<dbReference type="KEGG" id="cbar:PATL70BA_2154"/>
<comment type="subunit">
    <text evidence="6">Homodecamer.</text>
</comment>
<dbReference type="HAMAP" id="MF_01661">
    <property type="entry name" value="D_rib_pyranase"/>
    <property type="match status" value="1"/>
</dbReference>
<accession>A0A3P7RZV4</accession>
<evidence type="ECO:0000256" key="1">
    <source>
        <dbReference type="ARBA" id="ARBA00000223"/>
    </source>
</evidence>
<dbReference type="GO" id="GO:0019303">
    <property type="term" value="P:D-ribose catabolic process"/>
    <property type="evidence" value="ECO:0007669"/>
    <property type="project" value="UniProtKB-UniRule"/>
</dbReference>
<dbReference type="InterPro" id="IPR023064">
    <property type="entry name" value="D-ribose_pyranase"/>
</dbReference>
<keyword evidence="4 6" id="KW-0413">Isomerase</keyword>
<dbReference type="SUPFAM" id="SSF102546">
    <property type="entry name" value="RbsD-like"/>
    <property type="match status" value="1"/>
</dbReference>
<evidence type="ECO:0000256" key="3">
    <source>
        <dbReference type="ARBA" id="ARBA00022490"/>
    </source>
</evidence>
<feature type="active site" description="Proton donor" evidence="6">
    <location>
        <position position="20"/>
    </location>
</feature>
<dbReference type="PANTHER" id="PTHR37831:SF1">
    <property type="entry name" value="D-RIBOSE PYRANASE"/>
    <property type="match status" value="1"/>
</dbReference>
<proteinExistence type="inferred from homology"/>
<keyword evidence="5 6" id="KW-0119">Carbohydrate metabolism</keyword>
<dbReference type="OrthoDB" id="9805009at2"/>
<dbReference type="GO" id="GO:0048029">
    <property type="term" value="F:monosaccharide binding"/>
    <property type="evidence" value="ECO:0007669"/>
    <property type="project" value="InterPro"/>
</dbReference>
<keyword evidence="8" id="KW-1185">Reference proteome</keyword>
<comment type="subcellular location">
    <subcellularLocation>
        <location evidence="6">Cytoplasm</location>
    </subcellularLocation>
</comment>
<evidence type="ECO:0000256" key="6">
    <source>
        <dbReference type="HAMAP-Rule" id="MF_01661"/>
    </source>
</evidence>
<comment type="function">
    <text evidence="6">Catalyzes the interconversion of beta-pyran and beta-furan forms of D-ribose.</text>
</comment>
<evidence type="ECO:0000313" key="7">
    <source>
        <dbReference type="EMBL" id="VDN48042.1"/>
    </source>
</evidence>
<protein>
    <recommendedName>
        <fullName evidence="2 6">D-ribose pyranase</fullName>
        <ecNumber evidence="2 6">5.4.99.62</ecNumber>
    </recommendedName>
</protein>
<dbReference type="RefSeq" id="WP_125137241.1">
    <property type="nucleotide sequence ID" value="NZ_LR130778.1"/>
</dbReference>
<feature type="binding site" evidence="6">
    <location>
        <position position="98"/>
    </location>
    <ligand>
        <name>substrate</name>
    </ligand>
</feature>
<dbReference type="PANTHER" id="PTHR37831">
    <property type="entry name" value="D-RIBOSE PYRANASE"/>
    <property type="match status" value="1"/>
</dbReference>
<name>A0A3P7RZV4_9FIRM</name>
<comment type="similarity">
    <text evidence="6">Belongs to the RbsD / FucU family. RbsD subfamily.</text>
</comment>
<dbReference type="GO" id="GO:0005829">
    <property type="term" value="C:cytosol"/>
    <property type="evidence" value="ECO:0007669"/>
    <property type="project" value="TreeGrafter"/>
</dbReference>
<dbReference type="Gene3D" id="3.40.1650.10">
    <property type="entry name" value="RbsD-like domain"/>
    <property type="match status" value="1"/>
</dbReference>
<dbReference type="InterPro" id="IPR007721">
    <property type="entry name" value="RbsD_FucU"/>
</dbReference>
<dbReference type="Pfam" id="PF05025">
    <property type="entry name" value="RbsD_FucU"/>
    <property type="match status" value="1"/>
</dbReference>
<dbReference type="GO" id="GO:0062193">
    <property type="term" value="F:D-ribose pyranase activity"/>
    <property type="evidence" value="ECO:0007669"/>
    <property type="project" value="UniProtKB-EC"/>
</dbReference>
<sequence length="131" mass="14419">MKKGILINADIVEVIAKMGHMDEIVIGDAGLPIPEGVRRIDIALKAGTPGFMETLETLMSEFVCEAVTLAEEIQTINPTIELELKSLLKDIPITYISHEDFKKQTKTAKAVIRTGECSPYANIILRSGVFF</sequence>
<dbReference type="GO" id="GO:0016872">
    <property type="term" value="F:intramolecular lyase activity"/>
    <property type="evidence" value="ECO:0007669"/>
    <property type="project" value="UniProtKB-UniRule"/>
</dbReference>
<comment type="pathway">
    <text evidence="6">Carbohydrate metabolism; D-ribose degradation; D-ribose 5-phosphate from beta-D-ribopyranose: step 1/2.</text>
</comment>
<comment type="catalytic activity">
    <reaction evidence="1 6">
        <text>beta-D-ribopyranose = beta-D-ribofuranose</text>
        <dbReference type="Rhea" id="RHEA:25432"/>
        <dbReference type="ChEBI" id="CHEBI:27476"/>
        <dbReference type="ChEBI" id="CHEBI:47002"/>
        <dbReference type="EC" id="5.4.99.62"/>
    </reaction>
</comment>
<feature type="binding site" evidence="6">
    <location>
        <begin position="120"/>
        <end position="122"/>
    </location>
    <ligand>
        <name>substrate</name>
    </ligand>
</feature>
<keyword evidence="3 6" id="KW-0963">Cytoplasm</keyword>
<evidence type="ECO:0000313" key="8">
    <source>
        <dbReference type="Proteomes" id="UP000279029"/>
    </source>
</evidence>
<dbReference type="EC" id="5.4.99.62" evidence="2 6"/>
<dbReference type="EMBL" id="LR130778">
    <property type="protein sequence ID" value="VDN48042.1"/>
    <property type="molecule type" value="Genomic_DNA"/>
</dbReference>
<dbReference type="NCBIfam" id="NF008761">
    <property type="entry name" value="PRK11797.1"/>
    <property type="match status" value="1"/>
</dbReference>
<dbReference type="Proteomes" id="UP000279029">
    <property type="component" value="Chromosome"/>
</dbReference>
<dbReference type="InterPro" id="IPR023750">
    <property type="entry name" value="RbsD-like_sf"/>
</dbReference>
<gene>
    <name evidence="6 7" type="primary">rbsD</name>
    <name evidence="7" type="ORF">PATL70BA_2154</name>
</gene>
<dbReference type="AlphaFoldDB" id="A0A3P7RZV4"/>
<evidence type="ECO:0000256" key="5">
    <source>
        <dbReference type="ARBA" id="ARBA00023277"/>
    </source>
</evidence>
<evidence type="ECO:0000256" key="4">
    <source>
        <dbReference type="ARBA" id="ARBA00023235"/>
    </source>
</evidence>
<organism evidence="7 8">
    <name type="scientific">Petrocella atlantisensis</name>
    <dbReference type="NCBI Taxonomy" id="2173034"/>
    <lineage>
        <taxon>Bacteria</taxon>
        <taxon>Bacillati</taxon>
        <taxon>Bacillota</taxon>
        <taxon>Clostridia</taxon>
        <taxon>Lachnospirales</taxon>
        <taxon>Vallitaleaceae</taxon>
        <taxon>Petrocella</taxon>
    </lineage>
</organism>
<feature type="binding site" evidence="6">
    <location>
        <position position="28"/>
    </location>
    <ligand>
        <name>substrate</name>
    </ligand>
</feature>